<dbReference type="Proteomes" id="UP000242519">
    <property type="component" value="Unassembled WGS sequence"/>
</dbReference>
<dbReference type="EMBL" id="MZNU01000133">
    <property type="protein sequence ID" value="OWP04088.1"/>
    <property type="molecule type" value="Genomic_DNA"/>
</dbReference>
<keyword evidence="2" id="KW-0812">Transmembrane</keyword>
<feature type="compositionally biased region" description="Polar residues" evidence="1">
    <location>
        <begin position="41"/>
        <end position="51"/>
    </location>
</feature>
<keyword evidence="2" id="KW-0472">Membrane</keyword>
<reference evidence="2 3" key="1">
    <citation type="submission" date="2017-04" db="EMBL/GenBank/DDBJ databases">
        <title>Draft genome sequence of Marssonina coronaria NL1: causal agent of apple blotch.</title>
        <authorList>
            <person name="Cheng Q."/>
        </authorList>
    </citation>
    <scope>NUCLEOTIDE SEQUENCE [LARGE SCALE GENOMIC DNA]</scope>
    <source>
        <strain evidence="2 3">NL1</strain>
    </source>
</reference>
<proteinExistence type="predicted"/>
<evidence type="ECO:0000313" key="3">
    <source>
        <dbReference type="Proteomes" id="UP000242519"/>
    </source>
</evidence>
<evidence type="ECO:0000313" key="2">
    <source>
        <dbReference type="EMBL" id="OWP04088.1"/>
    </source>
</evidence>
<evidence type="ECO:0000256" key="1">
    <source>
        <dbReference type="SAM" id="MobiDB-lite"/>
    </source>
</evidence>
<feature type="region of interest" description="Disordered" evidence="1">
    <location>
        <begin position="35"/>
        <end position="61"/>
    </location>
</feature>
<name>A0A218Z7X1_9HELO</name>
<dbReference type="InParanoid" id="A0A218Z7X1"/>
<protein>
    <submittedName>
        <fullName evidence="2">Transporter DNA uptake transmembrane protein</fullName>
    </submittedName>
</protein>
<keyword evidence="3" id="KW-1185">Reference proteome</keyword>
<dbReference type="AlphaFoldDB" id="A0A218Z7X1"/>
<sequence>MWGRDGGCDEEDDDRYIYLYEDVFIPTNIMRAVNATPTPPSASQTRLGSQHESSHFSGGKPCASAKFQVPDSAPQEYWRLDVFCSGHVQDAMRGGQENRRTVKHISSATGVLLDGEACLRNEVKAAPRPNEICETSTKRIDEVEPTVDGATGPQGVWGLERLGEE</sequence>
<gene>
    <name evidence="2" type="ORF">B2J93_5909</name>
</gene>
<organism evidence="2 3">
    <name type="scientific">Diplocarpon coronariae</name>
    <dbReference type="NCBI Taxonomy" id="2795749"/>
    <lineage>
        <taxon>Eukaryota</taxon>
        <taxon>Fungi</taxon>
        <taxon>Dikarya</taxon>
        <taxon>Ascomycota</taxon>
        <taxon>Pezizomycotina</taxon>
        <taxon>Leotiomycetes</taxon>
        <taxon>Helotiales</taxon>
        <taxon>Drepanopezizaceae</taxon>
        <taxon>Diplocarpon</taxon>
    </lineage>
</organism>
<accession>A0A218Z7X1</accession>
<feature type="region of interest" description="Disordered" evidence="1">
    <location>
        <begin position="145"/>
        <end position="165"/>
    </location>
</feature>
<comment type="caution">
    <text evidence="2">The sequence shown here is derived from an EMBL/GenBank/DDBJ whole genome shotgun (WGS) entry which is preliminary data.</text>
</comment>